<dbReference type="Proteomes" id="UP000734854">
    <property type="component" value="Unassembled WGS sequence"/>
</dbReference>
<dbReference type="Pfam" id="PF13912">
    <property type="entry name" value="zf-C2H2_6"/>
    <property type="match status" value="3"/>
</dbReference>
<dbReference type="EMBL" id="JACMSC010000022">
    <property type="protein sequence ID" value="KAG6468582.1"/>
    <property type="molecule type" value="Genomic_DNA"/>
</dbReference>
<accession>A0A8J5ETP3</accession>
<feature type="domain" description="C2H2-type" evidence="2">
    <location>
        <begin position="239"/>
        <end position="266"/>
    </location>
</feature>
<dbReference type="InterPro" id="IPR013087">
    <property type="entry name" value="Znf_C2H2_type"/>
</dbReference>
<evidence type="ECO:0000313" key="4">
    <source>
        <dbReference type="Proteomes" id="UP000734854"/>
    </source>
</evidence>
<dbReference type="GO" id="GO:0006355">
    <property type="term" value="P:regulation of DNA-templated transcription"/>
    <property type="evidence" value="ECO:0007669"/>
    <property type="project" value="InterPro"/>
</dbReference>
<organism evidence="3 4">
    <name type="scientific">Zingiber officinale</name>
    <name type="common">Ginger</name>
    <name type="synonym">Amomum zingiber</name>
    <dbReference type="NCBI Taxonomy" id="94328"/>
    <lineage>
        <taxon>Eukaryota</taxon>
        <taxon>Viridiplantae</taxon>
        <taxon>Streptophyta</taxon>
        <taxon>Embryophyta</taxon>
        <taxon>Tracheophyta</taxon>
        <taxon>Spermatophyta</taxon>
        <taxon>Magnoliopsida</taxon>
        <taxon>Liliopsida</taxon>
        <taxon>Zingiberales</taxon>
        <taxon>Zingiberaceae</taxon>
        <taxon>Zingiber</taxon>
    </lineage>
</organism>
<dbReference type="PANTHER" id="PTHR46326:SF2">
    <property type="entry name" value="ZINC FINGER PROTEIN ZAT1-RELATED"/>
    <property type="match status" value="1"/>
</dbReference>
<evidence type="ECO:0000256" key="1">
    <source>
        <dbReference type="PROSITE-ProRule" id="PRU00042"/>
    </source>
</evidence>
<dbReference type="SMART" id="SM00355">
    <property type="entry name" value="ZnF_C2H2"/>
    <property type="match status" value="3"/>
</dbReference>
<keyword evidence="4" id="KW-1185">Reference proteome</keyword>
<dbReference type="GO" id="GO:0008270">
    <property type="term" value="F:zinc ion binding"/>
    <property type="evidence" value="ECO:0007669"/>
    <property type="project" value="UniProtKB-KW"/>
</dbReference>
<comment type="caution">
    <text evidence="3">The sequence shown here is derived from an EMBL/GenBank/DDBJ whole genome shotgun (WGS) entry which is preliminary data.</text>
</comment>
<dbReference type="PROSITE" id="PS00028">
    <property type="entry name" value="ZINC_FINGER_C2H2_1"/>
    <property type="match status" value="2"/>
</dbReference>
<evidence type="ECO:0000259" key="2">
    <source>
        <dbReference type="PROSITE" id="PS50157"/>
    </source>
</evidence>
<keyword evidence="1" id="KW-0479">Metal-binding</keyword>
<gene>
    <name evidence="3" type="ORF">ZIOFF_073270</name>
</gene>
<proteinExistence type="predicted"/>
<keyword evidence="1" id="KW-0863">Zinc-finger</keyword>
<dbReference type="PANTHER" id="PTHR46326">
    <property type="entry name" value="ZINC FINGER PROTEIN ZAT1-RELATED"/>
    <property type="match status" value="1"/>
</dbReference>
<dbReference type="PROSITE" id="PS50157">
    <property type="entry name" value="ZINC_FINGER_C2H2_2"/>
    <property type="match status" value="2"/>
</dbReference>
<protein>
    <recommendedName>
        <fullName evidence="2">C2H2-type domain-containing protein</fullName>
    </recommendedName>
</protein>
<name>A0A8J5ETP3_ZINOF</name>
<keyword evidence="1" id="KW-0862">Zinc</keyword>
<dbReference type="OrthoDB" id="773439at2759"/>
<reference evidence="3 4" key="1">
    <citation type="submission" date="2020-08" db="EMBL/GenBank/DDBJ databases">
        <title>Plant Genome Project.</title>
        <authorList>
            <person name="Zhang R.-G."/>
        </authorList>
    </citation>
    <scope>NUCLEOTIDE SEQUENCE [LARGE SCALE GENOMIC DNA]</scope>
    <source>
        <tissue evidence="3">Rhizome</tissue>
    </source>
</reference>
<sequence length="307" mass="33646">MDRHRCRICFRRFSNGRALGGHMRSHVVNASTAAAAGPGHRRPKPPSLSGLSSSFLEATTYEFPRRRSFRAVDPEFSSSVAVAESGGAGSSYVGESEADSSSFRRRLVRPRRTEGFSDEAERLSSVSDGAREEDVALCLMLLSRDTWSKSKMERRQSLDDEEKEDVDDELTLLAAGKSCTKRTKYQCVTCRKFFKSYQALSGHRANQKNEGTECTPTTTGVRIHGSGLRPTTTNTAKLYQCPYCSRTFISGQALGGHKRSHLATAATTSPAPLSIKDDGFIDLNQPALFEEETELSALSVATEIASK</sequence>
<feature type="domain" description="C2H2-type" evidence="2">
    <location>
        <begin position="4"/>
        <end position="31"/>
    </location>
</feature>
<evidence type="ECO:0000313" key="3">
    <source>
        <dbReference type="EMBL" id="KAG6468582.1"/>
    </source>
</evidence>
<dbReference type="InterPro" id="IPR044303">
    <property type="entry name" value="ZAT1/4/9"/>
</dbReference>
<dbReference type="AlphaFoldDB" id="A0A8J5ETP3"/>